<dbReference type="NCBIfam" id="NF006920">
    <property type="entry name" value="PRK09410.1-2"/>
    <property type="match status" value="1"/>
</dbReference>
<gene>
    <name evidence="15" type="ordered locus">Halha_0789</name>
</gene>
<feature type="transmembrane region" description="Helical" evidence="14">
    <location>
        <begin position="123"/>
        <end position="143"/>
    </location>
</feature>
<feature type="transmembrane region" description="Helical" evidence="14">
    <location>
        <begin position="406"/>
        <end position="426"/>
    </location>
</feature>
<dbReference type="PANTHER" id="PTHR33843:SF4">
    <property type="entry name" value="ASCORBATE-SPECIFIC PTS SYSTEM EIIC COMPONENT"/>
    <property type="match status" value="1"/>
</dbReference>
<dbReference type="KEGG" id="hhl:Halha_0789"/>
<evidence type="ECO:0000313" key="16">
    <source>
        <dbReference type="Proteomes" id="UP000010880"/>
    </source>
</evidence>
<dbReference type="AlphaFoldDB" id="L0K889"/>
<dbReference type="InterPro" id="IPR051562">
    <property type="entry name" value="Ascorbate-PTS_EIIC"/>
</dbReference>
<evidence type="ECO:0000256" key="2">
    <source>
        <dbReference type="ARBA" id="ARBA00011738"/>
    </source>
</evidence>
<keyword evidence="4" id="KW-1003">Cell membrane</keyword>
<dbReference type="HOGENOM" id="CLU_031784_0_1_9"/>
<keyword evidence="8 14" id="KW-1133">Transmembrane helix</keyword>
<comment type="similarity">
    <text evidence="11">Belongs to the UlaA family.</text>
</comment>
<feature type="transmembrane region" description="Helical" evidence="14">
    <location>
        <begin position="155"/>
        <end position="174"/>
    </location>
</feature>
<organism evidence="15 16">
    <name type="scientific">Halobacteroides halobius (strain ATCC 35273 / DSM 5150 / MD-1)</name>
    <dbReference type="NCBI Taxonomy" id="748449"/>
    <lineage>
        <taxon>Bacteria</taxon>
        <taxon>Bacillati</taxon>
        <taxon>Bacillota</taxon>
        <taxon>Clostridia</taxon>
        <taxon>Halanaerobiales</taxon>
        <taxon>Halobacteroidaceae</taxon>
        <taxon>Halobacteroides</taxon>
    </lineage>
</organism>
<proteinExistence type="inferred from homology"/>
<evidence type="ECO:0000256" key="13">
    <source>
        <dbReference type="ARBA" id="ARBA00042859"/>
    </source>
</evidence>
<keyword evidence="9 14" id="KW-0472">Membrane</keyword>
<feature type="transmembrane region" description="Helical" evidence="14">
    <location>
        <begin position="93"/>
        <end position="116"/>
    </location>
</feature>
<evidence type="ECO:0000256" key="3">
    <source>
        <dbReference type="ARBA" id="ARBA00022448"/>
    </source>
</evidence>
<feature type="transmembrane region" description="Helical" evidence="14">
    <location>
        <begin position="186"/>
        <end position="207"/>
    </location>
</feature>
<sequence length="430" mass="46157">MEVLINVSQWVASNIFRQPASLIALIAFLGLIVQQKSFSEIISGTIKTVLGFVIIRAGSGIIVRALKGFGPMWQEVFGMKHSQMTGIIGTQEFISQFGSSITLIMTLGFLVNVALARFTRFKFIYLTGHMMFWVSFVYTGIMVEVFGTGISQFKLVLSGAIILGLYWTLQPAFLQKYVKKATGKDNIALGHTVASGAWLGAVVGKLIGDPENSTENLELPNKLKFLKDSNVVIVAVMVLAYVIGAILAGPEFMTKYAGDKNHIIYGVLQGLKFGAGIAVVLHGVKLLIGEIVPAFKGISNKLVPDSKPALDVPILYPYAPIATIVSFIASFVTMVILMLIMGLSGFYVFVPPMIAIFFHAAGAGVLGNATGGVKGAIASGVIIGIIITLGQAIFVKYITPTTIPDFILWGGDTDMFVFGTILKWVVGLFG</sequence>
<evidence type="ECO:0000313" key="15">
    <source>
        <dbReference type="EMBL" id="AGB40760.1"/>
    </source>
</evidence>
<keyword evidence="5" id="KW-0762">Sugar transport</keyword>
<feature type="transmembrane region" description="Helical" evidence="14">
    <location>
        <begin position="346"/>
        <end position="369"/>
    </location>
</feature>
<dbReference type="InterPro" id="IPR004703">
    <property type="entry name" value="PTS_sugar-sp_permease"/>
</dbReference>
<feature type="transmembrane region" description="Helical" evidence="14">
    <location>
        <begin position="375"/>
        <end position="394"/>
    </location>
</feature>
<feature type="transmembrane region" description="Helical" evidence="14">
    <location>
        <begin position="15"/>
        <end position="33"/>
    </location>
</feature>
<comment type="function">
    <text evidence="10">The phosphoenolpyruvate-dependent sugar phosphotransferase system (sugar PTS), a major carbohydrate active transport system, catalyzes the phosphorylation of incoming sugar substrates concomitantly with their translocation across the cell membrane. The enzyme II UlaABC PTS system is involved in ascorbate transport.</text>
</comment>
<reference evidence="16" key="1">
    <citation type="submission" date="2012-02" db="EMBL/GenBank/DDBJ databases">
        <title>The complete genome of Halobacteroides halobius DSM 5150.</title>
        <authorList>
            <person name="Lucas S."/>
            <person name="Copeland A."/>
            <person name="Lapidus A."/>
            <person name="Glavina del Rio T."/>
            <person name="Dalin E."/>
            <person name="Tice H."/>
            <person name="Bruce D."/>
            <person name="Goodwin L."/>
            <person name="Pitluck S."/>
            <person name="Peters L."/>
            <person name="Mikhailova N."/>
            <person name="Gu W."/>
            <person name="Kyrpides N."/>
            <person name="Mavromatis K."/>
            <person name="Ivanova N."/>
            <person name="Brettin T."/>
            <person name="Detter J.C."/>
            <person name="Han C."/>
            <person name="Larimer F."/>
            <person name="Land M."/>
            <person name="Hauser L."/>
            <person name="Markowitz V."/>
            <person name="Cheng J.-F."/>
            <person name="Hugenholtz P."/>
            <person name="Woyke T."/>
            <person name="Wu D."/>
            <person name="Tindall B."/>
            <person name="Pomrenke H."/>
            <person name="Brambilla E."/>
            <person name="Klenk H.-P."/>
            <person name="Eisen J.A."/>
        </authorList>
    </citation>
    <scope>NUCLEOTIDE SEQUENCE [LARGE SCALE GENOMIC DNA]</scope>
    <source>
        <strain evidence="16">ATCC 35273 / DSM 5150 / MD-1</strain>
    </source>
</reference>
<evidence type="ECO:0000256" key="4">
    <source>
        <dbReference type="ARBA" id="ARBA00022475"/>
    </source>
</evidence>
<evidence type="ECO:0000256" key="14">
    <source>
        <dbReference type="SAM" id="Phobius"/>
    </source>
</evidence>
<keyword evidence="16" id="KW-1185">Reference proteome</keyword>
<comment type="subcellular location">
    <subcellularLocation>
        <location evidence="1">Cell membrane</location>
        <topology evidence="1">Multi-pass membrane protein</topology>
    </subcellularLocation>
</comment>
<dbReference type="GO" id="GO:0009401">
    <property type="term" value="P:phosphoenolpyruvate-dependent sugar phosphotransferase system"/>
    <property type="evidence" value="ECO:0007669"/>
    <property type="project" value="UniProtKB-KW"/>
</dbReference>
<accession>L0K889</accession>
<protein>
    <recommendedName>
        <fullName evidence="12">Ascorbate-specific PTS system EIIC component</fullName>
    </recommendedName>
    <alternativeName>
        <fullName evidence="13">Ascorbate-specific permease IIC component UlaA</fullName>
    </alternativeName>
</protein>
<evidence type="ECO:0000256" key="7">
    <source>
        <dbReference type="ARBA" id="ARBA00022692"/>
    </source>
</evidence>
<dbReference type="EMBL" id="CP003359">
    <property type="protein sequence ID" value="AGB40760.1"/>
    <property type="molecule type" value="Genomic_DNA"/>
</dbReference>
<evidence type="ECO:0000256" key="11">
    <source>
        <dbReference type="ARBA" id="ARBA00038218"/>
    </source>
</evidence>
<dbReference type="Pfam" id="PF03611">
    <property type="entry name" value="EIIC-GAT"/>
    <property type="match status" value="1"/>
</dbReference>
<dbReference type="RefSeq" id="WP_015326485.1">
    <property type="nucleotide sequence ID" value="NC_019978.1"/>
</dbReference>
<comment type="subunit">
    <text evidence="2">Homodimer.</text>
</comment>
<dbReference type="STRING" id="748449.Halha_0789"/>
<evidence type="ECO:0000256" key="9">
    <source>
        <dbReference type="ARBA" id="ARBA00023136"/>
    </source>
</evidence>
<feature type="transmembrane region" description="Helical" evidence="14">
    <location>
        <begin position="231"/>
        <end position="252"/>
    </location>
</feature>
<evidence type="ECO:0000256" key="8">
    <source>
        <dbReference type="ARBA" id="ARBA00022989"/>
    </source>
</evidence>
<dbReference type="Proteomes" id="UP000010880">
    <property type="component" value="Chromosome"/>
</dbReference>
<feature type="transmembrane region" description="Helical" evidence="14">
    <location>
        <begin position="273"/>
        <end position="295"/>
    </location>
</feature>
<evidence type="ECO:0000256" key="6">
    <source>
        <dbReference type="ARBA" id="ARBA00022683"/>
    </source>
</evidence>
<evidence type="ECO:0000256" key="12">
    <source>
        <dbReference type="ARBA" id="ARBA00039702"/>
    </source>
</evidence>
<evidence type="ECO:0000256" key="10">
    <source>
        <dbReference type="ARBA" id="ARBA00037387"/>
    </source>
</evidence>
<dbReference type="PATRIC" id="fig|748449.3.peg.749"/>
<dbReference type="eggNOG" id="COG3037">
    <property type="taxonomic scope" value="Bacteria"/>
</dbReference>
<keyword evidence="7 14" id="KW-0812">Transmembrane</keyword>
<keyword evidence="3" id="KW-0813">Transport</keyword>
<evidence type="ECO:0000256" key="5">
    <source>
        <dbReference type="ARBA" id="ARBA00022597"/>
    </source>
</evidence>
<name>L0K889_HALHC</name>
<evidence type="ECO:0000256" key="1">
    <source>
        <dbReference type="ARBA" id="ARBA00004651"/>
    </source>
</evidence>
<dbReference type="GO" id="GO:0005886">
    <property type="term" value="C:plasma membrane"/>
    <property type="evidence" value="ECO:0007669"/>
    <property type="project" value="UniProtKB-SubCell"/>
</dbReference>
<keyword evidence="6" id="KW-0598">Phosphotransferase system</keyword>
<dbReference type="PANTHER" id="PTHR33843">
    <property type="entry name" value="ASCORBATE-SPECIFIC PTS SYSTEM EIIC COMPONENT"/>
    <property type="match status" value="1"/>
</dbReference>
<feature type="transmembrane region" description="Helical" evidence="14">
    <location>
        <begin position="45"/>
        <end position="66"/>
    </location>
</feature>
<feature type="transmembrane region" description="Helical" evidence="14">
    <location>
        <begin position="315"/>
        <end position="339"/>
    </location>
</feature>